<dbReference type="InterPro" id="IPR001789">
    <property type="entry name" value="Sig_transdc_resp-reg_receiver"/>
</dbReference>
<evidence type="ECO:0000259" key="2">
    <source>
        <dbReference type="PROSITE" id="PS50110"/>
    </source>
</evidence>
<dbReference type="Proteomes" id="UP000766550">
    <property type="component" value="Unassembled WGS sequence"/>
</dbReference>
<evidence type="ECO:0000313" key="3">
    <source>
        <dbReference type="EMBL" id="MBV0925445.1"/>
    </source>
</evidence>
<keyword evidence="1" id="KW-0597">Phosphoprotein</keyword>
<name>A0A8J7Y6G6_9EURY</name>
<feature type="domain" description="Response regulatory" evidence="2">
    <location>
        <begin position="6"/>
        <end position="119"/>
    </location>
</feature>
<dbReference type="AlphaFoldDB" id="A0A8J7Y6G6"/>
<evidence type="ECO:0000256" key="1">
    <source>
        <dbReference type="PROSITE-ProRule" id="PRU00169"/>
    </source>
</evidence>
<keyword evidence="4" id="KW-1185">Reference proteome</keyword>
<proteinExistence type="predicted"/>
<organism evidence="3 4">
    <name type="scientific">Haloarcula limicola</name>
    <dbReference type="NCBI Taxonomy" id="1429915"/>
    <lineage>
        <taxon>Archaea</taxon>
        <taxon>Methanobacteriati</taxon>
        <taxon>Methanobacteriota</taxon>
        <taxon>Stenosarchaea group</taxon>
        <taxon>Halobacteria</taxon>
        <taxon>Halobacteriales</taxon>
        <taxon>Haloarculaceae</taxon>
        <taxon>Haloarcula</taxon>
    </lineage>
</organism>
<dbReference type="SUPFAM" id="SSF52172">
    <property type="entry name" value="CheY-like"/>
    <property type="match status" value="1"/>
</dbReference>
<feature type="modified residue" description="4-aspartylphosphate" evidence="1">
    <location>
        <position position="56"/>
    </location>
</feature>
<reference evidence="3 4" key="1">
    <citation type="submission" date="2021-06" db="EMBL/GenBank/DDBJ databases">
        <title>New haloarchaea isolates fom saline soil.</title>
        <authorList>
            <person name="Duran-Viseras A."/>
            <person name="Sanchez-Porro C.S."/>
            <person name="Ventosa A."/>
        </authorList>
    </citation>
    <scope>NUCLEOTIDE SEQUENCE [LARGE SCALE GENOMIC DNA]</scope>
    <source>
        <strain evidence="3 4">JCM 183640</strain>
    </source>
</reference>
<gene>
    <name evidence="3" type="ORF">KTS45_14655</name>
</gene>
<dbReference type="PROSITE" id="PS50110">
    <property type="entry name" value="RESPONSE_REGULATORY"/>
    <property type="match status" value="1"/>
</dbReference>
<comment type="caution">
    <text evidence="3">The sequence shown here is derived from an EMBL/GenBank/DDBJ whole genome shotgun (WGS) entry which is preliminary data.</text>
</comment>
<dbReference type="Gene3D" id="3.40.50.2300">
    <property type="match status" value="1"/>
</dbReference>
<dbReference type="EMBL" id="JAHQXF010000002">
    <property type="protein sequence ID" value="MBV0925445.1"/>
    <property type="molecule type" value="Genomic_DNA"/>
</dbReference>
<protein>
    <submittedName>
        <fullName evidence="3">Response regulator</fullName>
    </submittedName>
</protein>
<dbReference type="InterPro" id="IPR011006">
    <property type="entry name" value="CheY-like_superfamily"/>
</dbReference>
<accession>A0A8J7Y6G6</accession>
<dbReference type="Pfam" id="PF00072">
    <property type="entry name" value="Response_reg"/>
    <property type="match status" value="1"/>
</dbReference>
<sequence length="120" mass="13370">MMGVALVLALSKKRRNLELLADLLEDVSTEVSVATEVDEFEALLTEHGEISMAVIDIDGFTRDIWDRSERLREAGIPVLVLTMSAPSDIREEAMRHGAQRILEKPIEKATLRATVRTLAN</sequence>
<evidence type="ECO:0000313" key="4">
    <source>
        <dbReference type="Proteomes" id="UP000766550"/>
    </source>
</evidence>
<dbReference type="GO" id="GO:0000160">
    <property type="term" value="P:phosphorelay signal transduction system"/>
    <property type="evidence" value="ECO:0007669"/>
    <property type="project" value="InterPro"/>
</dbReference>
<dbReference type="OrthoDB" id="247902at2157"/>